<evidence type="ECO:0000256" key="2">
    <source>
        <dbReference type="SAM" id="MobiDB-lite"/>
    </source>
</evidence>
<feature type="domain" description="CCHC-type" evidence="3">
    <location>
        <begin position="146"/>
        <end position="161"/>
    </location>
</feature>
<accession>A0A9P0AYW8</accession>
<evidence type="ECO:0000259" key="3">
    <source>
        <dbReference type="PROSITE" id="PS50158"/>
    </source>
</evidence>
<keyword evidence="1" id="KW-0862">Zinc</keyword>
<evidence type="ECO:0000313" key="5">
    <source>
        <dbReference type="Proteomes" id="UP001154078"/>
    </source>
</evidence>
<keyword evidence="1" id="KW-0863">Zinc-finger</keyword>
<dbReference type="Pfam" id="PF00098">
    <property type="entry name" value="zf-CCHC"/>
    <property type="match status" value="2"/>
</dbReference>
<sequence length="323" mass="36474">MDLTQKEENSDDDGYFGKRKSSKACAKINKYVDDEVEENNQEDGNLSYDSEPLARLVLQRTKESQTMRLTSLFYTELRRFLQYGGMKREMKNKAKVVERRDDSKGTQKKTTVSTTAAAATKTRRCFNCGDKNHVSADCPVKDKGVKCFKCKEHGHKATVCPTKAKEANIVSRPGDKKYMKDVVIGGQKFTALVDTGSDLTFKRTDEYLKIGLPVLLNRKVKFEGLGSIGNEMMGEFSARVIVDGEEYPNTFHVVSSAILKRGLLLETDFLNKVELRVKRGNVTFAKVEVNDNPDEPEIYNINVVDVTNVDLSQIKELSDRERL</sequence>
<keyword evidence="1" id="KW-0479">Metal-binding</keyword>
<dbReference type="SUPFAM" id="SSF57756">
    <property type="entry name" value="Retrovirus zinc finger-like domains"/>
    <property type="match status" value="1"/>
</dbReference>
<gene>
    <name evidence="4" type="ORF">MELIAE_LOCUS3655</name>
</gene>
<dbReference type="SMART" id="SM00343">
    <property type="entry name" value="ZnF_C2HC"/>
    <property type="match status" value="2"/>
</dbReference>
<dbReference type="PROSITE" id="PS50158">
    <property type="entry name" value="ZF_CCHC"/>
    <property type="match status" value="2"/>
</dbReference>
<dbReference type="EMBL" id="OV121133">
    <property type="protein sequence ID" value="CAH0550948.1"/>
    <property type="molecule type" value="Genomic_DNA"/>
</dbReference>
<protein>
    <recommendedName>
        <fullName evidence="3">CCHC-type domain-containing protein</fullName>
    </recommendedName>
</protein>
<organism evidence="4 5">
    <name type="scientific">Brassicogethes aeneus</name>
    <name type="common">Rape pollen beetle</name>
    <name type="synonym">Meligethes aeneus</name>
    <dbReference type="NCBI Taxonomy" id="1431903"/>
    <lineage>
        <taxon>Eukaryota</taxon>
        <taxon>Metazoa</taxon>
        <taxon>Ecdysozoa</taxon>
        <taxon>Arthropoda</taxon>
        <taxon>Hexapoda</taxon>
        <taxon>Insecta</taxon>
        <taxon>Pterygota</taxon>
        <taxon>Neoptera</taxon>
        <taxon>Endopterygota</taxon>
        <taxon>Coleoptera</taxon>
        <taxon>Polyphaga</taxon>
        <taxon>Cucujiformia</taxon>
        <taxon>Nitidulidae</taxon>
        <taxon>Meligethinae</taxon>
        <taxon>Brassicogethes</taxon>
    </lineage>
</organism>
<feature type="domain" description="CCHC-type" evidence="3">
    <location>
        <begin position="123"/>
        <end position="139"/>
    </location>
</feature>
<dbReference type="OrthoDB" id="6776742at2759"/>
<reference evidence="4" key="1">
    <citation type="submission" date="2021-12" db="EMBL/GenBank/DDBJ databases">
        <authorList>
            <person name="King R."/>
        </authorList>
    </citation>
    <scope>NUCLEOTIDE SEQUENCE</scope>
</reference>
<keyword evidence="5" id="KW-1185">Reference proteome</keyword>
<dbReference type="PANTHER" id="PTHR23002">
    <property type="entry name" value="ZINC FINGER CCHC DOMAIN CONTAINING PROTEIN"/>
    <property type="match status" value="1"/>
</dbReference>
<dbReference type="Gene3D" id="2.40.70.10">
    <property type="entry name" value="Acid Proteases"/>
    <property type="match status" value="1"/>
</dbReference>
<dbReference type="InterPro" id="IPR021109">
    <property type="entry name" value="Peptidase_aspartic_dom_sf"/>
</dbReference>
<dbReference type="InterPro" id="IPR036875">
    <property type="entry name" value="Znf_CCHC_sf"/>
</dbReference>
<evidence type="ECO:0000313" key="4">
    <source>
        <dbReference type="EMBL" id="CAH0550948.1"/>
    </source>
</evidence>
<dbReference type="Gene3D" id="4.10.60.10">
    <property type="entry name" value="Zinc finger, CCHC-type"/>
    <property type="match status" value="1"/>
</dbReference>
<dbReference type="GO" id="GO:0008270">
    <property type="term" value="F:zinc ion binding"/>
    <property type="evidence" value="ECO:0007669"/>
    <property type="project" value="UniProtKB-KW"/>
</dbReference>
<dbReference type="InterPro" id="IPR051714">
    <property type="entry name" value="Znf_CCHC_NABP"/>
</dbReference>
<proteinExistence type="predicted"/>
<dbReference type="AlphaFoldDB" id="A0A9P0AYW8"/>
<name>A0A9P0AYW8_BRAAE</name>
<evidence type="ECO:0000256" key="1">
    <source>
        <dbReference type="PROSITE-ProRule" id="PRU00047"/>
    </source>
</evidence>
<dbReference type="SUPFAM" id="SSF50630">
    <property type="entry name" value="Acid proteases"/>
    <property type="match status" value="1"/>
</dbReference>
<feature type="region of interest" description="Disordered" evidence="2">
    <location>
        <begin position="1"/>
        <end position="21"/>
    </location>
</feature>
<dbReference type="InterPro" id="IPR001878">
    <property type="entry name" value="Znf_CCHC"/>
</dbReference>
<dbReference type="GO" id="GO:0003676">
    <property type="term" value="F:nucleic acid binding"/>
    <property type="evidence" value="ECO:0007669"/>
    <property type="project" value="InterPro"/>
</dbReference>
<dbReference type="Proteomes" id="UP001154078">
    <property type="component" value="Chromosome 2"/>
</dbReference>